<accession>A0ABW3CFS6</accession>
<feature type="non-terminal residue" evidence="1">
    <location>
        <position position="74"/>
    </location>
</feature>
<organism evidence="1 2">
    <name type="scientific">Actinomadura adrarensis</name>
    <dbReference type="NCBI Taxonomy" id="1819600"/>
    <lineage>
        <taxon>Bacteria</taxon>
        <taxon>Bacillati</taxon>
        <taxon>Actinomycetota</taxon>
        <taxon>Actinomycetes</taxon>
        <taxon>Streptosporangiales</taxon>
        <taxon>Thermomonosporaceae</taxon>
        <taxon>Actinomadura</taxon>
    </lineage>
</organism>
<protein>
    <submittedName>
        <fullName evidence="1">Uncharacterized protein</fullName>
    </submittedName>
</protein>
<proteinExistence type="predicted"/>
<dbReference type="EMBL" id="JBHTIR010002069">
    <property type="protein sequence ID" value="MFD0853325.1"/>
    <property type="molecule type" value="Genomic_DNA"/>
</dbReference>
<dbReference type="Proteomes" id="UP001597083">
    <property type="component" value="Unassembled WGS sequence"/>
</dbReference>
<sequence length="74" mass="7895">MAATPSAEVPHLGQDAIHIHRPTPRAVTDVETAAKAAYALRGNDRGHLTVAAPGLYPHMWSWDAAFIAIGLARL</sequence>
<evidence type="ECO:0000313" key="1">
    <source>
        <dbReference type="EMBL" id="MFD0853325.1"/>
    </source>
</evidence>
<evidence type="ECO:0000313" key="2">
    <source>
        <dbReference type="Proteomes" id="UP001597083"/>
    </source>
</evidence>
<name>A0ABW3CFS6_9ACTN</name>
<reference evidence="2" key="1">
    <citation type="journal article" date="2019" name="Int. J. Syst. Evol. Microbiol.">
        <title>The Global Catalogue of Microorganisms (GCM) 10K type strain sequencing project: providing services to taxonomists for standard genome sequencing and annotation.</title>
        <authorList>
            <consortium name="The Broad Institute Genomics Platform"/>
            <consortium name="The Broad Institute Genome Sequencing Center for Infectious Disease"/>
            <person name="Wu L."/>
            <person name="Ma J."/>
        </authorList>
    </citation>
    <scope>NUCLEOTIDE SEQUENCE [LARGE SCALE GENOMIC DNA]</scope>
    <source>
        <strain evidence="2">JCM 31696</strain>
    </source>
</reference>
<comment type="caution">
    <text evidence="1">The sequence shown here is derived from an EMBL/GenBank/DDBJ whole genome shotgun (WGS) entry which is preliminary data.</text>
</comment>
<dbReference type="InterPro" id="IPR012341">
    <property type="entry name" value="6hp_glycosidase-like_sf"/>
</dbReference>
<gene>
    <name evidence="1" type="ORF">ACFQ07_13875</name>
</gene>
<keyword evidence="2" id="KW-1185">Reference proteome</keyword>
<dbReference type="Gene3D" id="1.50.10.10">
    <property type="match status" value="1"/>
</dbReference>